<protein>
    <submittedName>
        <fullName evidence="2">Uncharacterized protein</fullName>
    </submittedName>
</protein>
<proteinExistence type="predicted"/>
<keyword evidence="3" id="KW-1185">Reference proteome</keyword>
<feature type="region of interest" description="Disordered" evidence="1">
    <location>
        <begin position="78"/>
        <end position="100"/>
    </location>
</feature>
<dbReference type="RefSeq" id="WP_338575312.1">
    <property type="nucleotide sequence ID" value="NZ_CP146369.1"/>
</dbReference>
<evidence type="ECO:0000256" key="1">
    <source>
        <dbReference type="SAM" id="MobiDB-lite"/>
    </source>
</evidence>
<sequence>MIPPHSPMPPQETDLERRVLAHERILQFLLAELAQADPSLADRLTTAFWPKSRNSHQHDHTDAEDYAEAFVRQVLKLNEQRSDLPSRPPSLATTSSRTEPPIATNEIPVVVKPRSGVWEVSRARRHIGDYMDRSAAFETALAIALEDIQAGVKATLVVDGVAVPIGAAAKPQGQAND</sequence>
<evidence type="ECO:0000313" key="2">
    <source>
        <dbReference type="EMBL" id="WWT53514.1"/>
    </source>
</evidence>
<reference evidence="2 3" key="1">
    <citation type="submission" date="2024-02" db="EMBL/GenBank/DDBJ databases">
        <title>Distribution and functional of Brevundimonas-related endobacteria within Verticillium dahliae.</title>
        <authorList>
            <person name="Zeng H."/>
        </authorList>
    </citation>
    <scope>NUCLEOTIDE SEQUENCE [LARGE SCALE GENOMIC DNA]</scope>
    <source>
        <strain evidence="2 3">TRM 44200</strain>
    </source>
</reference>
<organism evidence="2 3">
    <name type="scientific">Brevundimonas olei</name>
    <dbReference type="NCBI Taxonomy" id="657642"/>
    <lineage>
        <taxon>Bacteria</taxon>
        <taxon>Pseudomonadati</taxon>
        <taxon>Pseudomonadota</taxon>
        <taxon>Alphaproteobacteria</taxon>
        <taxon>Caulobacterales</taxon>
        <taxon>Caulobacteraceae</taxon>
        <taxon>Brevundimonas</taxon>
    </lineage>
</organism>
<gene>
    <name evidence="2" type="ORF">V8J38_09575</name>
</gene>
<dbReference type="EMBL" id="CP146369">
    <property type="protein sequence ID" value="WWT53514.1"/>
    <property type="molecule type" value="Genomic_DNA"/>
</dbReference>
<accession>A0ABZ2IB22</accession>
<dbReference type="Proteomes" id="UP001363460">
    <property type="component" value="Chromosome"/>
</dbReference>
<name>A0ABZ2IB22_9CAUL</name>
<evidence type="ECO:0000313" key="3">
    <source>
        <dbReference type="Proteomes" id="UP001363460"/>
    </source>
</evidence>